<keyword evidence="2" id="KW-0560">Oxidoreductase</keyword>
<dbReference type="EMBL" id="POTQ01000001">
    <property type="protein sequence ID" value="PNV58773.1"/>
    <property type="molecule type" value="Genomic_DNA"/>
</dbReference>
<evidence type="ECO:0000313" key="4">
    <source>
        <dbReference type="EMBL" id="PNV58773.1"/>
    </source>
</evidence>
<proteinExistence type="inferred from homology"/>
<organism evidence="4 5">
    <name type="scientific">Limosilactobacillus fermentum</name>
    <name type="common">Lactobacillus fermentum</name>
    <dbReference type="NCBI Taxonomy" id="1613"/>
    <lineage>
        <taxon>Bacteria</taxon>
        <taxon>Bacillati</taxon>
        <taxon>Bacillota</taxon>
        <taxon>Bacilli</taxon>
        <taxon>Lactobacillales</taxon>
        <taxon>Lactobacillaceae</taxon>
        <taxon>Limosilactobacillus</taxon>
    </lineage>
</organism>
<dbReference type="InterPro" id="IPR036291">
    <property type="entry name" value="NAD(P)-bd_dom_sf"/>
</dbReference>
<dbReference type="Proteomes" id="UP000466799">
    <property type="component" value="Unassembled WGS sequence"/>
</dbReference>
<comment type="caution">
    <text evidence="4">The sequence shown here is derived from an EMBL/GenBank/DDBJ whole genome shotgun (WGS) entry which is preliminary data.</text>
</comment>
<sequence length="106" mass="11406">MTNVVKQEDVDGVIDFATQTFGQLDILVNNAGIMDNFTPVGNLTDAEYERVMAINLTGPVKLCRAAIQVMENKKPAGSSLITPQSVASSGPGVGRLTPWLNTLWWG</sequence>
<dbReference type="Gene3D" id="3.40.50.720">
    <property type="entry name" value="NAD(P)-binding Rossmann-like Domain"/>
    <property type="match status" value="1"/>
</dbReference>
<evidence type="ECO:0000256" key="1">
    <source>
        <dbReference type="ARBA" id="ARBA00006484"/>
    </source>
</evidence>
<dbReference type="CDD" id="cd05233">
    <property type="entry name" value="SDR_c"/>
    <property type="match status" value="1"/>
</dbReference>
<dbReference type="PANTHER" id="PTHR43180:SF66">
    <property type="entry name" value="SHORT-CHAIN DEHYDROGENASE_REDUCTASE FAMILY PROTEIN"/>
    <property type="match status" value="1"/>
</dbReference>
<dbReference type="AlphaFoldDB" id="A0A2K2TKZ4"/>
<protein>
    <submittedName>
        <fullName evidence="4">3-oxoacyl-ACP reductase</fullName>
    </submittedName>
    <submittedName>
        <fullName evidence="3">SDR family oxidoreductase</fullName>
    </submittedName>
</protein>
<name>A0A2K2TKZ4_LIMFE</name>
<reference evidence="4 5" key="1">
    <citation type="submission" date="2018-01" db="EMBL/GenBank/DDBJ databases">
        <title>Draft genome sequence of the feruloyl esterase-producing strain Lactobacillus fermentum CRL 1446, isolated from artisanal goat milk cheese.</title>
        <authorList>
            <person name="Abeijon Mukdsi M.C."/>
            <person name="Saavedra L."/>
            <person name="Gauffin Cano M.P."/>
            <person name="Hebert E.M."/>
            <person name="Medina R.B."/>
        </authorList>
    </citation>
    <scope>NUCLEOTIDE SEQUENCE [LARGE SCALE GENOMIC DNA]</scope>
    <source>
        <strain evidence="4 5">CRL 1446</strain>
    </source>
</reference>
<reference evidence="3 6" key="2">
    <citation type="submission" date="2019-10" db="EMBL/GenBank/DDBJ databases">
        <title>Genome Sequencing and assembly of Lactobacillus fermentum I2, a lactic acid bacteria.</title>
        <authorList>
            <person name="Lopes L.S."/>
            <person name="Persinoti G.F."/>
            <person name="Riano-Pachon D.M."/>
            <person name="Labate C.A."/>
        </authorList>
    </citation>
    <scope>NUCLEOTIDE SEQUENCE [LARGE SCALE GENOMIC DNA]</scope>
    <source>
        <strain evidence="3 6">I2</strain>
    </source>
</reference>
<dbReference type="InterPro" id="IPR002347">
    <property type="entry name" value="SDR_fam"/>
</dbReference>
<gene>
    <name evidence="4" type="ORF">C1Y38_00385</name>
    <name evidence="3" type="ORF">GC247_02790</name>
</gene>
<dbReference type="SUPFAM" id="SSF51735">
    <property type="entry name" value="NAD(P)-binding Rossmann-fold domains"/>
    <property type="match status" value="1"/>
</dbReference>
<evidence type="ECO:0000256" key="2">
    <source>
        <dbReference type="ARBA" id="ARBA00023002"/>
    </source>
</evidence>
<comment type="similarity">
    <text evidence="1">Belongs to the short-chain dehydrogenases/reductases (SDR) family.</text>
</comment>
<evidence type="ECO:0000313" key="6">
    <source>
        <dbReference type="Proteomes" id="UP000466799"/>
    </source>
</evidence>
<dbReference type="Proteomes" id="UP000236514">
    <property type="component" value="Unassembled WGS sequence"/>
</dbReference>
<evidence type="ECO:0000313" key="5">
    <source>
        <dbReference type="Proteomes" id="UP000236514"/>
    </source>
</evidence>
<dbReference type="PANTHER" id="PTHR43180">
    <property type="entry name" value="3-OXOACYL-(ACYL-CARRIER-PROTEIN) REDUCTASE (AFU_ORTHOLOGUE AFUA_6G11210)"/>
    <property type="match status" value="1"/>
</dbReference>
<accession>A0A2K2TKZ4</accession>
<dbReference type="GO" id="GO:0016491">
    <property type="term" value="F:oxidoreductase activity"/>
    <property type="evidence" value="ECO:0007669"/>
    <property type="project" value="UniProtKB-KW"/>
</dbReference>
<dbReference type="EMBL" id="WHJL01000013">
    <property type="protein sequence ID" value="MPQ34856.1"/>
    <property type="molecule type" value="Genomic_DNA"/>
</dbReference>
<evidence type="ECO:0000313" key="3">
    <source>
        <dbReference type="EMBL" id="MPQ34856.1"/>
    </source>
</evidence>
<dbReference type="Pfam" id="PF13561">
    <property type="entry name" value="adh_short_C2"/>
    <property type="match status" value="1"/>
</dbReference>